<dbReference type="Pfam" id="PF01554">
    <property type="entry name" value="MatE"/>
    <property type="match status" value="2"/>
</dbReference>
<comment type="caution">
    <text evidence="3">The sequence shown here is derived from an EMBL/GenBank/DDBJ whole genome shotgun (WGS) entry which is preliminary data.</text>
</comment>
<feature type="transmembrane region" description="Helical" evidence="2">
    <location>
        <begin position="70"/>
        <end position="91"/>
    </location>
</feature>
<feature type="non-terminal residue" evidence="3">
    <location>
        <position position="247"/>
    </location>
</feature>
<gene>
    <name evidence="3" type="ORF">S01H1_68746</name>
</gene>
<keyword evidence="2" id="KW-0812">Transmembrane</keyword>
<dbReference type="GO" id="GO:0015297">
    <property type="term" value="F:antiporter activity"/>
    <property type="evidence" value="ECO:0007669"/>
    <property type="project" value="InterPro"/>
</dbReference>
<dbReference type="GO" id="GO:0005886">
    <property type="term" value="C:plasma membrane"/>
    <property type="evidence" value="ECO:0007669"/>
    <property type="project" value="TreeGrafter"/>
</dbReference>
<keyword evidence="2" id="KW-1133">Transmembrane helix</keyword>
<keyword evidence="2" id="KW-0472">Membrane</keyword>
<feature type="transmembrane region" description="Helical" evidence="2">
    <location>
        <begin position="32"/>
        <end position="50"/>
    </location>
</feature>
<reference evidence="3" key="1">
    <citation type="journal article" date="2014" name="Front. Microbiol.">
        <title>High frequency of phylogenetically diverse reductive dehalogenase-homologous genes in deep subseafloor sedimentary metagenomes.</title>
        <authorList>
            <person name="Kawai M."/>
            <person name="Futagami T."/>
            <person name="Toyoda A."/>
            <person name="Takaki Y."/>
            <person name="Nishi S."/>
            <person name="Hori S."/>
            <person name="Arai W."/>
            <person name="Tsubouchi T."/>
            <person name="Morono Y."/>
            <person name="Uchiyama I."/>
            <person name="Ito T."/>
            <person name="Fujiyama A."/>
            <person name="Inagaki F."/>
            <person name="Takami H."/>
        </authorList>
    </citation>
    <scope>NUCLEOTIDE SEQUENCE</scope>
    <source>
        <strain evidence="3">Expedition CK06-06</strain>
    </source>
</reference>
<dbReference type="PANTHER" id="PTHR43298:SF2">
    <property type="entry name" value="FMN_FAD EXPORTER YEEO-RELATED"/>
    <property type="match status" value="1"/>
</dbReference>
<feature type="transmembrane region" description="Helical" evidence="2">
    <location>
        <begin position="176"/>
        <end position="199"/>
    </location>
</feature>
<evidence type="ECO:0008006" key="4">
    <source>
        <dbReference type="Google" id="ProtNLM"/>
    </source>
</evidence>
<feature type="transmembrane region" description="Helical" evidence="2">
    <location>
        <begin position="133"/>
        <end position="155"/>
    </location>
</feature>
<feature type="transmembrane region" description="Helical" evidence="2">
    <location>
        <begin position="103"/>
        <end position="121"/>
    </location>
</feature>
<accession>X0YCI7</accession>
<protein>
    <recommendedName>
        <fullName evidence="4">Polysaccharide biosynthesis protein C-terminal domain-containing protein</fullName>
    </recommendedName>
</protein>
<dbReference type="EMBL" id="BARS01045600">
    <property type="protein sequence ID" value="GAG34546.1"/>
    <property type="molecule type" value="Genomic_DNA"/>
</dbReference>
<name>X0YCI7_9ZZZZ</name>
<dbReference type="GO" id="GO:0042910">
    <property type="term" value="F:xenobiotic transmembrane transporter activity"/>
    <property type="evidence" value="ECO:0007669"/>
    <property type="project" value="InterPro"/>
</dbReference>
<proteinExistence type="predicted"/>
<dbReference type="PANTHER" id="PTHR43298">
    <property type="entry name" value="MULTIDRUG RESISTANCE PROTEIN NORM-RELATED"/>
    <property type="match status" value="1"/>
</dbReference>
<dbReference type="AlphaFoldDB" id="X0YCI7"/>
<evidence type="ECO:0000256" key="2">
    <source>
        <dbReference type="SAM" id="Phobius"/>
    </source>
</evidence>
<dbReference type="InterPro" id="IPR050222">
    <property type="entry name" value="MATE_MdtK"/>
</dbReference>
<dbReference type="InterPro" id="IPR002528">
    <property type="entry name" value="MATE_fam"/>
</dbReference>
<evidence type="ECO:0000313" key="3">
    <source>
        <dbReference type="EMBL" id="GAG34546.1"/>
    </source>
</evidence>
<feature type="transmembrane region" description="Helical" evidence="2">
    <location>
        <begin position="219"/>
        <end position="240"/>
    </location>
</feature>
<organism evidence="3">
    <name type="scientific">marine sediment metagenome</name>
    <dbReference type="NCBI Taxonomy" id="412755"/>
    <lineage>
        <taxon>unclassified sequences</taxon>
        <taxon>metagenomes</taxon>
        <taxon>ecological metagenomes</taxon>
    </lineage>
</organism>
<sequence>MLMGTIACNNTFVSQSIGRGDPKEAGRYTIHAIYFAIIYQLLLLPLMAWTDEIFRLYPHKPELSILGAQYLRMRIPHLAATGAVMACATFFQGSGRARIPMIAGILANLLNVFGDWVLIFGKGGLPRMGISGAGLATTLSTYVEAGMLLAVFVSWRMHQRYDTRRWLPFEWRRLRQLIGIGMPSGLHWMLNLGSWAVFVNVIVGKLGTDVSAGNTAASQIMHLSFMPTIGLNIGVTALVGRHIGAKN</sequence>
<evidence type="ECO:0000256" key="1">
    <source>
        <dbReference type="ARBA" id="ARBA00022448"/>
    </source>
</evidence>
<keyword evidence="1" id="KW-0813">Transport</keyword>